<dbReference type="GO" id="GO:0005615">
    <property type="term" value="C:extracellular space"/>
    <property type="evidence" value="ECO:0007669"/>
    <property type="project" value="TreeGrafter"/>
</dbReference>
<dbReference type="Pfam" id="PF00151">
    <property type="entry name" value="Lipase"/>
    <property type="match status" value="1"/>
</dbReference>
<evidence type="ECO:0000256" key="3">
    <source>
        <dbReference type="ARBA" id="ARBA00022525"/>
    </source>
</evidence>
<dbReference type="GO" id="GO:0016298">
    <property type="term" value="F:lipase activity"/>
    <property type="evidence" value="ECO:0007669"/>
    <property type="project" value="InterPro"/>
</dbReference>
<comment type="subcellular location">
    <subcellularLocation>
        <location evidence="1">Secreted</location>
    </subcellularLocation>
</comment>
<evidence type="ECO:0000256" key="4">
    <source>
        <dbReference type="RuleBase" id="RU004262"/>
    </source>
</evidence>
<keyword evidence="3" id="KW-0964">Secreted</keyword>
<evidence type="ECO:0000256" key="1">
    <source>
        <dbReference type="ARBA" id="ARBA00004613"/>
    </source>
</evidence>
<evidence type="ECO:0000259" key="5">
    <source>
        <dbReference type="Pfam" id="PF00151"/>
    </source>
</evidence>
<dbReference type="EMBL" id="BMAV01021392">
    <property type="protein sequence ID" value="GFY75436.1"/>
    <property type="molecule type" value="Genomic_DNA"/>
</dbReference>
<accession>A0A8X6YQZ1</accession>
<dbReference type="InterPro" id="IPR029058">
    <property type="entry name" value="AB_hydrolase_fold"/>
</dbReference>
<sequence length="634" mass="71320">MSFPYLRISKPKNISRHPTDPINCAPECRMPHLTTVLSPDQATFRWFSPFLGVFKMFRFQRDECLFTPLLANTTTTNGVTTPTPSTTSNQEVWSTVGGMSVEEEPSDYEVWSAIVSSMARWEEMKKRKAHKHHVRKRSEEVVCYRGFGCFRDEGAFDYLDTLPASPEAIGTKFILYTNKSRMNGELLWYDNSSSLYYSHFNGSNPVKVIIHGFGSSGRKMWVLQMTEALLAMEDVNVIVVDWEKGSALPNYVQAAANTQLVGKQLAALIRMINYERGLTNSDYHLIGFSLGAHVAGFTGMECHNISRITGLDPASPLFEGYDSKIKLDPSDATFVDVIHSNGNSFLKGGLGTFEPLGHADFYPNGGRVQIGCNNVFIGAVTDIIYGKWQSLCNHRRAFRFFIDSIIPSCKFPAFPCDSYENFLAGKCFKCSGQGCVNMGYYADKSQYARGKYYLVTRETEPFCANQYRISISSTRGQGTTWGKLEISFIGEDNSNETFVLTSESQEINDKQDIQGLIVADPSVRNVTAVIVKYTKYRGWIYTGLDRWDIDKIQLHSSQGHLMSFCGHAVPVLNNEPKLLPLTQGDCTAEPTTQRLARLIWQVVGEPVAGRDPRPPKLLWKIMVDDTSKYHWHNS</sequence>
<dbReference type="InterPro" id="IPR000734">
    <property type="entry name" value="TAG_lipase"/>
</dbReference>
<proteinExistence type="inferred from homology"/>
<dbReference type="CDD" id="cd00707">
    <property type="entry name" value="Pancreat_lipase_like"/>
    <property type="match status" value="1"/>
</dbReference>
<dbReference type="GO" id="GO:0016042">
    <property type="term" value="P:lipid catabolic process"/>
    <property type="evidence" value="ECO:0007669"/>
    <property type="project" value="TreeGrafter"/>
</dbReference>
<dbReference type="FunFam" id="3.40.50.1820:FF:000288">
    <property type="entry name" value="Pancreatic triacylglycerol lipase"/>
    <property type="match status" value="1"/>
</dbReference>
<name>A0A8X6YQZ1_9ARAC</name>
<dbReference type="PRINTS" id="PR00821">
    <property type="entry name" value="TAGLIPASE"/>
</dbReference>
<dbReference type="Gene3D" id="2.60.60.20">
    <property type="entry name" value="PLAT/LH2 domain"/>
    <property type="match status" value="1"/>
</dbReference>
<comment type="similarity">
    <text evidence="2 4">Belongs to the AB hydrolase superfamily. Lipase family.</text>
</comment>
<dbReference type="Gene3D" id="3.40.50.1820">
    <property type="entry name" value="alpha/beta hydrolase"/>
    <property type="match status" value="1"/>
</dbReference>
<dbReference type="PANTHER" id="PTHR11610:SF186">
    <property type="entry name" value="FI22312P1"/>
    <property type="match status" value="1"/>
</dbReference>
<evidence type="ECO:0000256" key="2">
    <source>
        <dbReference type="ARBA" id="ARBA00010701"/>
    </source>
</evidence>
<evidence type="ECO:0000313" key="6">
    <source>
        <dbReference type="EMBL" id="GFY75436.1"/>
    </source>
</evidence>
<dbReference type="SUPFAM" id="SSF53474">
    <property type="entry name" value="alpha/beta-Hydrolases"/>
    <property type="match status" value="1"/>
</dbReference>
<dbReference type="Proteomes" id="UP000886998">
    <property type="component" value="Unassembled WGS sequence"/>
</dbReference>
<dbReference type="OrthoDB" id="199913at2759"/>
<comment type="caution">
    <text evidence="6">The sequence shown here is derived from an EMBL/GenBank/DDBJ whole genome shotgun (WGS) entry which is preliminary data.</text>
</comment>
<evidence type="ECO:0000313" key="7">
    <source>
        <dbReference type="Proteomes" id="UP000886998"/>
    </source>
</evidence>
<protein>
    <submittedName>
        <fullName evidence="6">Inactive pancreatic lipase-related protein 1</fullName>
    </submittedName>
</protein>
<feature type="domain" description="Lipase" evidence="5">
    <location>
        <begin position="159"/>
        <end position="462"/>
    </location>
</feature>
<reference evidence="6" key="1">
    <citation type="submission" date="2020-08" db="EMBL/GenBank/DDBJ databases">
        <title>Multicomponent nature underlies the extraordinary mechanical properties of spider dragline silk.</title>
        <authorList>
            <person name="Kono N."/>
            <person name="Nakamura H."/>
            <person name="Mori M."/>
            <person name="Yoshida Y."/>
            <person name="Ohtoshi R."/>
            <person name="Malay A.D."/>
            <person name="Moran D.A.P."/>
            <person name="Tomita M."/>
            <person name="Numata K."/>
            <person name="Arakawa K."/>
        </authorList>
    </citation>
    <scope>NUCLEOTIDE SEQUENCE</scope>
</reference>
<gene>
    <name evidence="6" type="primary">PNLIPRP1</name>
    <name evidence="6" type="ORF">TNIN_450451</name>
</gene>
<keyword evidence="7" id="KW-1185">Reference proteome</keyword>
<dbReference type="AlphaFoldDB" id="A0A8X6YQZ1"/>
<organism evidence="6 7">
    <name type="scientific">Trichonephila inaurata madagascariensis</name>
    <dbReference type="NCBI Taxonomy" id="2747483"/>
    <lineage>
        <taxon>Eukaryota</taxon>
        <taxon>Metazoa</taxon>
        <taxon>Ecdysozoa</taxon>
        <taxon>Arthropoda</taxon>
        <taxon>Chelicerata</taxon>
        <taxon>Arachnida</taxon>
        <taxon>Araneae</taxon>
        <taxon>Araneomorphae</taxon>
        <taxon>Entelegynae</taxon>
        <taxon>Araneoidea</taxon>
        <taxon>Nephilidae</taxon>
        <taxon>Trichonephila</taxon>
        <taxon>Trichonephila inaurata</taxon>
    </lineage>
</organism>
<dbReference type="InterPro" id="IPR013818">
    <property type="entry name" value="Lipase"/>
</dbReference>
<dbReference type="InterPro" id="IPR033906">
    <property type="entry name" value="Lipase_N"/>
</dbReference>
<dbReference type="PANTHER" id="PTHR11610">
    <property type="entry name" value="LIPASE"/>
    <property type="match status" value="1"/>
</dbReference>